<dbReference type="EMBL" id="JBHRYQ010000001">
    <property type="protein sequence ID" value="MFC3810881.1"/>
    <property type="molecule type" value="Genomic_DNA"/>
</dbReference>
<keyword evidence="3" id="KW-1185">Reference proteome</keyword>
<dbReference type="PANTHER" id="PTHR30305">
    <property type="entry name" value="PROTEIN YJDM-RELATED"/>
    <property type="match status" value="1"/>
</dbReference>
<protein>
    <submittedName>
        <fullName evidence="2">PhnA domain-containing protein</fullName>
    </submittedName>
</protein>
<dbReference type="SUPFAM" id="SSF82057">
    <property type="entry name" value="Prokaryotic SH3-related domain"/>
    <property type="match status" value="1"/>
</dbReference>
<dbReference type="PANTHER" id="PTHR30305:SF3">
    <property type="entry name" value="PROTEIN YJDM"/>
    <property type="match status" value="1"/>
</dbReference>
<evidence type="ECO:0000313" key="3">
    <source>
        <dbReference type="Proteomes" id="UP001595616"/>
    </source>
</evidence>
<dbReference type="Pfam" id="PF03831">
    <property type="entry name" value="YjdM"/>
    <property type="match status" value="1"/>
</dbReference>
<accession>A0ABV7YVG3</accession>
<gene>
    <name evidence="2" type="ORF">ACFOOI_09475</name>
</gene>
<reference evidence="3" key="1">
    <citation type="journal article" date="2019" name="Int. J. Syst. Evol. Microbiol.">
        <title>The Global Catalogue of Microorganisms (GCM) 10K type strain sequencing project: providing services to taxonomists for standard genome sequencing and annotation.</title>
        <authorList>
            <consortium name="The Broad Institute Genomics Platform"/>
            <consortium name="The Broad Institute Genome Sequencing Center for Infectious Disease"/>
            <person name="Wu L."/>
            <person name="Ma J."/>
        </authorList>
    </citation>
    <scope>NUCLEOTIDE SEQUENCE [LARGE SCALE GENOMIC DNA]</scope>
    <source>
        <strain evidence="3">CECT 7956</strain>
    </source>
</reference>
<evidence type="ECO:0000313" key="2">
    <source>
        <dbReference type="EMBL" id="MFC3810881.1"/>
    </source>
</evidence>
<organism evidence="2 3">
    <name type="scientific">Lacihabitans lacunae</name>
    <dbReference type="NCBI Taxonomy" id="1028214"/>
    <lineage>
        <taxon>Bacteria</taxon>
        <taxon>Pseudomonadati</taxon>
        <taxon>Bacteroidota</taxon>
        <taxon>Cytophagia</taxon>
        <taxon>Cytophagales</taxon>
        <taxon>Leadbetterellaceae</taxon>
        <taxon>Lacihabitans</taxon>
    </lineage>
</organism>
<dbReference type="Proteomes" id="UP001595616">
    <property type="component" value="Unassembled WGS sequence"/>
</dbReference>
<evidence type="ECO:0000259" key="1">
    <source>
        <dbReference type="SMART" id="SM00782"/>
    </source>
</evidence>
<dbReference type="RefSeq" id="WP_379837377.1">
    <property type="nucleotide sequence ID" value="NZ_JBHRYQ010000001.1"/>
</dbReference>
<dbReference type="InterPro" id="IPR013991">
    <property type="entry name" value="PhnaA_N_proteobac"/>
</dbReference>
<name>A0ABV7YVG3_9BACT</name>
<dbReference type="SMART" id="SM00782">
    <property type="entry name" value="PhnA_Zn_Ribbon"/>
    <property type="match status" value="1"/>
</dbReference>
<comment type="caution">
    <text evidence="2">The sequence shown here is derived from an EMBL/GenBank/DDBJ whole genome shotgun (WGS) entry which is preliminary data.</text>
</comment>
<dbReference type="InterPro" id="IPR013988">
    <property type="entry name" value="YjdM_C"/>
</dbReference>
<proteinExistence type="predicted"/>
<feature type="domain" description="PhnA protein N-terminal proteobacterial" evidence="1">
    <location>
        <begin position="7"/>
        <end position="53"/>
    </location>
</feature>
<dbReference type="Gene3D" id="2.30.30.40">
    <property type="entry name" value="SH3 Domains"/>
    <property type="match status" value="1"/>
</dbReference>
<sequence>MADFEKEVKERGAGVCELCGATDSLQVYEVSHAPSDSADSYALLCETCIEQIDDKNLTDANHWRCLNDSMWSTVPAVQVLAYRMLDRLRPEGWSGDLIDMMYLEDENMTWAQAGLDVPEGEGDPVHRDSNGALLTDGDTVVLTKDLNVKGTTFTAKRGTAVRNIRLVFDNHEHIEGKVNGTQIVILTKFTKKS</sequence>